<name>A0ABP8Z853_9ACTN</name>
<feature type="transmembrane region" description="Helical" evidence="1">
    <location>
        <begin position="6"/>
        <end position="25"/>
    </location>
</feature>
<dbReference type="Pfam" id="PF20334">
    <property type="entry name" value="DUF6629"/>
    <property type="match status" value="1"/>
</dbReference>
<dbReference type="Proteomes" id="UP001500822">
    <property type="component" value="Unassembled WGS sequence"/>
</dbReference>
<accession>A0ABP8Z853</accession>
<dbReference type="RefSeq" id="WP_345313339.1">
    <property type="nucleotide sequence ID" value="NZ_BAABIE010000008.1"/>
</dbReference>
<keyword evidence="1" id="KW-0812">Transmembrane</keyword>
<protein>
    <recommendedName>
        <fullName evidence="4">Permease</fullName>
    </recommendedName>
</protein>
<evidence type="ECO:0000256" key="1">
    <source>
        <dbReference type="SAM" id="Phobius"/>
    </source>
</evidence>
<keyword evidence="3" id="KW-1185">Reference proteome</keyword>
<feature type="transmembrane region" description="Helical" evidence="1">
    <location>
        <begin position="164"/>
        <end position="182"/>
    </location>
</feature>
<dbReference type="InterPro" id="IPR046737">
    <property type="entry name" value="DUF6629"/>
</dbReference>
<feature type="transmembrane region" description="Helical" evidence="1">
    <location>
        <begin position="68"/>
        <end position="88"/>
    </location>
</feature>
<comment type="caution">
    <text evidence="2">The sequence shown here is derived from an EMBL/GenBank/DDBJ whole genome shotgun (WGS) entry which is preliminary data.</text>
</comment>
<organism evidence="2 3">
    <name type="scientific">Gordonia alkaliphila</name>
    <dbReference type="NCBI Taxonomy" id="1053547"/>
    <lineage>
        <taxon>Bacteria</taxon>
        <taxon>Bacillati</taxon>
        <taxon>Actinomycetota</taxon>
        <taxon>Actinomycetes</taxon>
        <taxon>Mycobacteriales</taxon>
        <taxon>Gordoniaceae</taxon>
        <taxon>Gordonia</taxon>
    </lineage>
</organism>
<dbReference type="EMBL" id="BAABIE010000008">
    <property type="protein sequence ID" value="GAA4749312.1"/>
    <property type="molecule type" value="Genomic_DNA"/>
</dbReference>
<gene>
    <name evidence="2" type="ORF">GCM10023217_19470</name>
</gene>
<proteinExistence type="predicted"/>
<keyword evidence="1" id="KW-0472">Membrane</keyword>
<evidence type="ECO:0000313" key="3">
    <source>
        <dbReference type="Proteomes" id="UP001500822"/>
    </source>
</evidence>
<keyword evidence="1" id="KW-1133">Transmembrane helix</keyword>
<evidence type="ECO:0008006" key="4">
    <source>
        <dbReference type="Google" id="ProtNLM"/>
    </source>
</evidence>
<feature type="transmembrane region" description="Helical" evidence="1">
    <location>
        <begin position="134"/>
        <end position="152"/>
    </location>
</feature>
<reference evidence="3" key="1">
    <citation type="journal article" date="2019" name="Int. J. Syst. Evol. Microbiol.">
        <title>The Global Catalogue of Microorganisms (GCM) 10K type strain sequencing project: providing services to taxonomists for standard genome sequencing and annotation.</title>
        <authorList>
            <consortium name="The Broad Institute Genomics Platform"/>
            <consortium name="The Broad Institute Genome Sequencing Center for Infectious Disease"/>
            <person name="Wu L."/>
            <person name="Ma J."/>
        </authorList>
    </citation>
    <scope>NUCLEOTIDE SEQUENCE [LARGE SCALE GENOMIC DNA]</scope>
    <source>
        <strain evidence="3">JCM 18077</strain>
    </source>
</reference>
<evidence type="ECO:0000313" key="2">
    <source>
        <dbReference type="EMBL" id="GAA4749312.1"/>
    </source>
</evidence>
<feature type="transmembrane region" description="Helical" evidence="1">
    <location>
        <begin position="188"/>
        <end position="207"/>
    </location>
</feature>
<sequence>MCFSATASFVGAGVIGAAGVATLPLVRDLRQLPFATLPLLFAIHQALEGWTWLELDGSTDAALSGPGVHMWVMFAWAILPIFIPWSVWLMETDPRRRRWLWAPMVVGGILAVYMAYLAVQPTIEVKVIDSNLDYLLGVPFSAALLAVPYVFATCFAPMMSSARWVIALGVGNLIAMSIAAIIKAADYSSIWCTLAAFLSLIVFGHFVSQARGRKNKAPAPTPEPQPV</sequence>
<feature type="transmembrane region" description="Helical" evidence="1">
    <location>
        <begin position="100"/>
        <end position="119"/>
    </location>
</feature>